<dbReference type="PANTHER" id="PTHR31350:SF27">
    <property type="entry name" value="HEMIMETHYLATED DNA-BINDING DOMAIN-CONTAINING PROTEIN"/>
    <property type="match status" value="1"/>
</dbReference>
<dbReference type="SUPFAM" id="SSF48452">
    <property type="entry name" value="TPR-like"/>
    <property type="match status" value="1"/>
</dbReference>
<sequence length="266" mass="28953">MDDDVNRLGLIDDEDIVLDEAALALARLDQPEVDLDAYDRVLDAITAGLERIGEDREDAAEQAAALQTVLGDEFGFIGDDQTYDDPANADLIRVIDRRRGLPISLSILYVAAARRLGWRAEILDFPGHVLVLVGADVAPVIIDPFIGGARVDAERLAALATAFASDNGPVTHVSAMPNRAILIRLLQNQASRAEQAGQGRRALTLYERMTLVAPEYAHAWWQRARLELVDGDIAKARASLGTILEITRDAELRQRVTDTLNALAAA</sequence>
<dbReference type="Proteomes" id="UP000308038">
    <property type="component" value="Unassembled WGS sequence"/>
</dbReference>
<proteinExistence type="inferred from homology"/>
<gene>
    <name evidence="3" type="ORF">E5988_00290</name>
</gene>
<evidence type="ECO:0000259" key="2">
    <source>
        <dbReference type="Pfam" id="PF13369"/>
    </source>
</evidence>
<name>A0ABY2QL29_9SPHN</name>
<feature type="domain" description="Protein SirB1 N-terminal" evidence="2">
    <location>
        <begin position="38"/>
        <end position="186"/>
    </location>
</feature>
<evidence type="ECO:0000256" key="1">
    <source>
        <dbReference type="ARBA" id="ARBA00007100"/>
    </source>
</evidence>
<comment type="similarity">
    <text evidence="1">Belongs to the UPF0162 family.</text>
</comment>
<accession>A0ABY2QL29</accession>
<dbReference type="InterPro" id="IPR032698">
    <property type="entry name" value="SirB1_N"/>
</dbReference>
<keyword evidence="4" id="KW-1185">Reference proteome</keyword>
<dbReference type="Pfam" id="PF13369">
    <property type="entry name" value="Transglut_core2"/>
    <property type="match status" value="1"/>
</dbReference>
<dbReference type="EMBL" id="SSTI01000001">
    <property type="protein sequence ID" value="THG41955.1"/>
    <property type="molecule type" value="Genomic_DNA"/>
</dbReference>
<dbReference type="Gene3D" id="1.25.40.10">
    <property type="entry name" value="Tetratricopeptide repeat domain"/>
    <property type="match status" value="1"/>
</dbReference>
<evidence type="ECO:0000313" key="4">
    <source>
        <dbReference type="Proteomes" id="UP000308038"/>
    </source>
</evidence>
<reference evidence="3 4" key="1">
    <citation type="submission" date="2019-04" db="EMBL/GenBank/DDBJ databases">
        <title>Microbes associate with the intestines of laboratory mice.</title>
        <authorList>
            <person name="Navarre W."/>
            <person name="Wong E."/>
            <person name="Huang K.C."/>
            <person name="Tropini C."/>
            <person name="Ng K."/>
            <person name="Yu B."/>
        </authorList>
    </citation>
    <scope>NUCLEOTIDE SEQUENCE [LARGE SCALE GENOMIC DNA]</scope>
    <source>
        <strain evidence="3 4">NM83_B4-11</strain>
    </source>
</reference>
<organism evidence="3 4">
    <name type="scientific">Sphingomonas olei</name>
    <dbReference type="NCBI Taxonomy" id="1886787"/>
    <lineage>
        <taxon>Bacteria</taxon>
        <taxon>Pseudomonadati</taxon>
        <taxon>Pseudomonadota</taxon>
        <taxon>Alphaproteobacteria</taxon>
        <taxon>Sphingomonadales</taxon>
        <taxon>Sphingomonadaceae</taxon>
        <taxon>Sphingomonas</taxon>
    </lineage>
</organism>
<evidence type="ECO:0000313" key="3">
    <source>
        <dbReference type="EMBL" id="THG41955.1"/>
    </source>
</evidence>
<dbReference type="InterPro" id="IPR011990">
    <property type="entry name" value="TPR-like_helical_dom_sf"/>
</dbReference>
<dbReference type="PANTHER" id="PTHR31350">
    <property type="entry name" value="SI:DKEY-261L7.2"/>
    <property type="match status" value="1"/>
</dbReference>
<protein>
    <submittedName>
        <fullName evidence="3">Tetratricopeptide repeat protein</fullName>
    </submittedName>
</protein>
<dbReference type="RefSeq" id="WP_136450375.1">
    <property type="nucleotide sequence ID" value="NZ_SSTI01000001.1"/>
</dbReference>
<comment type="caution">
    <text evidence="3">The sequence shown here is derived from an EMBL/GenBank/DDBJ whole genome shotgun (WGS) entry which is preliminary data.</text>
</comment>